<keyword evidence="6" id="KW-1185">Reference proteome</keyword>
<dbReference type="Gene3D" id="2.60.40.10">
    <property type="entry name" value="Immunoglobulins"/>
    <property type="match status" value="1"/>
</dbReference>
<dbReference type="InterPro" id="IPR013783">
    <property type="entry name" value="Ig-like_fold"/>
</dbReference>
<dbReference type="PANTHER" id="PTHR42535">
    <property type="entry name" value="OOKINETE PROTEIN, PUTATIVE-RELATED"/>
    <property type="match status" value="1"/>
</dbReference>
<keyword evidence="2" id="KW-1015">Disulfide bond</keyword>
<dbReference type="InterPro" id="IPR006558">
    <property type="entry name" value="LamG-like"/>
</dbReference>
<keyword evidence="1" id="KW-0732">Signal</keyword>
<evidence type="ECO:0000259" key="3">
    <source>
        <dbReference type="PROSITE" id="PS50268"/>
    </source>
</evidence>
<name>A0A1I2AH21_9BACT</name>
<dbReference type="InterPro" id="IPR003961">
    <property type="entry name" value="FN3_dom"/>
</dbReference>
<feature type="domain" description="Cadherin" evidence="3">
    <location>
        <begin position="524"/>
        <end position="620"/>
    </location>
</feature>
<dbReference type="InterPro" id="IPR036116">
    <property type="entry name" value="FN3_sf"/>
</dbReference>
<feature type="domain" description="Fibronectin type-III" evidence="4">
    <location>
        <begin position="614"/>
        <end position="703"/>
    </location>
</feature>
<dbReference type="GO" id="GO:0016020">
    <property type="term" value="C:membrane"/>
    <property type="evidence" value="ECO:0007669"/>
    <property type="project" value="InterPro"/>
</dbReference>
<dbReference type="SMART" id="SM00560">
    <property type="entry name" value="LamGL"/>
    <property type="match status" value="2"/>
</dbReference>
<dbReference type="PANTHER" id="PTHR42535:SF2">
    <property type="entry name" value="CHROMOSOME UNDETERMINED SCAFFOLD_146, WHOLE GENOME SHOTGUN SEQUENCE"/>
    <property type="match status" value="1"/>
</dbReference>
<dbReference type="GO" id="GO:0007156">
    <property type="term" value="P:homophilic cell adhesion via plasma membrane adhesion molecules"/>
    <property type="evidence" value="ECO:0007669"/>
    <property type="project" value="InterPro"/>
</dbReference>
<dbReference type="STRING" id="1003.SAMN04488541_1001156"/>
<dbReference type="GO" id="GO:0004553">
    <property type="term" value="F:hydrolase activity, hydrolyzing O-glycosyl compounds"/>
    <property type="evidence" value="ECO:0007669"/>
    <property type="project" value="UniProtKB-ARBA"/>
</dbReference>
<dbReference type="InterPro" id="IPR002126">
    <property type="entry name" value="Cadherin-like_dom"/>
</dbReference>
<gene>
    <name evidence="5" type="ORF">SAMN04488541_1001156</name>
</gene>
<dbReference type="EMBL" id="FONY01000001">
    <property type="protein sequence ID" value="SFE42848.1"/>
    <property type="molecule type" value="Genomic_DNA"/>
</dbReference>
<evidence type="ECO:0000313" key="5">
    <source>
        <dbReference type="EMBL" id="SFE42848.1"/>
    </source>
</evidence>
<dbReference type="PROSITE" id="PS50853">
    <property type="entry name" value="FN3"/>
    <property type="match status" value="1"/>
</dbReference>
<evidence type="ECO:0000256" key="1">
    <source>
        <dbReference type="ARBA" id="ARBA00022729"/>
    </source>
</evidence>
<dbReference type="OrthoDB" id="1490335at2"/>
<dbReference type="GO" id="GO:0005975">
    <property type="term" value="P:carbohydrate metabolic process"/>
    <property type="evidence" value="ECO:0007669"/>
    <property type="project" value="UniProtKB-ARBA"/>
</dbReference>
<dbReference type="Pfam" id="PF13385">
    <property type="entry name" value="Laminin_G_3"/>
    <property type="match status" value="2"/>
</dbReference>
<sequence>MRKIFYFFILLIGFFSLPIYGQNRGLNFDGVDDRVVIPNINWSSKGCPITVEFWNRVDAGKVSTSFMLGSNSTHRISSHTPWIDNILYWDYGNTVGNGRITADYTPYLGKWTHVALVSEGNNGNFRGIYLDGVLVASINSSDGPDVDLNGLILGSDGIGGGVFHRGSIDEFRIWTKVRTQAEIMATMNCELRGDESNLAVYYNFNQGTAGGTNTTVSTLLSNATASGMTFNGFLQNFALTGATSNWVSSATNGVSGTCNTTAVPTAMTGNRALDFDGFNDFVSVGNMNLSGNQITLETWVNAKQFQTFFPFISSLIGVETSLGNAALIRLGDAALPNNRPQFALSINGNYQRLDGNTVLNTGQWYHIAATYDGAVMRLYVNGNLDAQLAIAGSITANGPFDIGFTSIAPGQRYLNGLLDEVRVWNYARCETDIKSTINCELSGNEPGLLSYYNFNQGIAGGINISRTTLTNNATSGVVFNGTLNNFSLLSSCASNWVMSGNGVSGNCNFRPATLNNLILSNNAIQENNAVNSIIGTLSIPTENPCIQATSYTLVAGQLDNNFFNINNNQLRASTSFDFEARNRYNVLVRTFGSFGSYDRIFNIHITNVIDANEVILEPEISAKAGSKEVILTWQNVPSANQYEVFMYSNGAAQRLVGTTTNNSFVVSGLENGVTYYFRVVALLTNFNIRSGFSNTVSARPSIILGIEEETSNNIFKLYPNPNNGSFGIAISELKGKNAQISVLDLSGRVVYQKTLQQVDGSLETELNVNLAGGMYLLQVSTEKENLRRKLVIEQ</sequence>
<proteinExistence type="predicted"/>
<dbReference type="RefSeq" id="WP_091538375.1">
    <property type="nucleotide sequence ID" value="NZ_FONY01000001.1"/>
</dbReference>
<dbReference type="PROSITE" id="PS50268">
    <property type="entry name" value="CADHERIN_2"/>
    <property type="match status" value="1"/>
</dbReference>
<dbReference type="SUPFAM" id="SSF49899">
    <property type="entry name" value="Concanavalin A-like lectins/glucanases"/>
    <property type="match status" value="2"/>
</dbReference>
<dbReference type="Pfam" id="PF18962">
    <property type="entry name" value="Por_Secre_tail"/>
    <property type="match status" value="1"/>
</dbReference>
<organism evidence="5 6">
    <name type="scientific">Thermoflexibacter ruber</name>
    <dbReference type="NCBI Taxonomy" id="1003"/>
    <lineage>
        <taxon>Bacteria</taxon>
        <taxon>Pseudomonadati</taxon>
        <taxon>Bacteroidota</taxon>
        <taxon>Cytophagia</taxon>
        <taxon>Cytophagales</taxon>
        <taxon>Thermoflexibacteraceae</taxon>
        <taxon>Thermoflexibacter</taxon>
    </lineage>
</organism>
<dbReference type="CDD" id="cd00063">
    <property type="entry name" value="FN3"/>
    <property type="match status" value="1"/>
</dbReference>
<dbReference type="GO" id="GO:0005509">
    <property type="term" value="F:calcium ion binding"/>
    <property type="evidence" value="ECO:0007669"/>
    <property type="project" value="InterPro"/>
</dbReference>
<dbReference type="AlphaFoldDB" id="A0A1I2AH21"/>
<dbReference type="NCBIfam" id="TIGR04183">
    <property type="entry name" value="Por_Secre_tail"/>
    <property type="match status" value="1"/>
</dbReference>
<dbReference type="InterPro" id="IPR013320">
    <property type="entry name" value="ConA-like_dom_sf"/>
</dbReference>
<dbReference type="Proteomes" id="UP000199513">
    <property type="component" value="Unassembled WGS sequence"/>
</dbReference>
<evidence type="ECO:0000313" key="6">
    <source>
        <dbReference type="Proteomes" id="UP000199513"/>
    </source>
</evidence>
<protein>
    <submittedName>
        <fullName evidence="5">Por secretion system C-terminal sorting domain-containing protein</fullName>
    </submittedName>
</protein>
<evidence type="ECO:0000256" key="2">
    <source>
        <dbReference type="ARBA" id="ARBA00023157"/>
    </source>
</evidence>
<evidence type="ECO:0000259" key="4">
    <source>
        <dbReference type="PROSITE" id="PS50853"/>
    </source>
</evidence>
<reference evidence="5 6" key="1">
    <citation type="submission" date="2016-10" db="EMBL/GenBank/DDBJ databases">
        <authorList>
            <person name="de Groot N.N."/>
        </authorList>
    </citation>
    <scope>NUCLEOTIDE SEQUENCE [LARGE SCALE GENOMIC DNA]</scope>
    <source>
        <strain>GEY</strain>
        <strain evidence="6">DSM 9560</strain>
    </source>
</reference>
<dbReference type="Gene3D" id="2.60.120.200">
    <property type="match status" value="2"/>
</dbReference>
<accession>A0A1I2AH21</accession>
<dbReference type="InterPro" id="IPR026444">
    <property type="entry name" value="Secre_tail"/>
</dbReference>
<dbReference type="SUPFAM" id="SSF49265">
    <property type="entry name" value="Fibronectin type III"/>
    <property type="match status" value="1"/>
</dbReference>